<comment type="caution">
    <text evidence="1">The sequence shown here is derived from an EMBL/GenBank/DDBJ whole genome shotgun (WGS) entry which is preliminary data.</text>
</comment>
<evidence type="ECO:0000313" key="2">
    <source>
        <dbReference type="Proteomes" id="UP001287356"/>
    </source>
</evidence>
<dbReference type="Proteomes" id="UP001287356">
    <property type="component" value="Unassembled WGS sequence"/>
</dbReference>
<proteinExistence type="predicted"/>
<dbReference type="AlphaFoldDB" id="A0AAE0MXR1"/>
<keyword evidence="2" id="KW-1185">Reference proteome</keyword>
<sequence>MDFDDEKSPQIFLLASLFTGGYARNNSSFLRDVLGLYMLANGTPRRVIETLVHIGLIPLYWTLNRMLNEMADRAKENIKKVARDPNSIVVYDNFNFMSRIRELVGGKKDEMINLITACIVSCPELGGAVQKANFRPRTKITKRMIVDYILPRRETVNNTSKWLVKQALMKIFIKNVPDMPIVKRVKYNTSLYLQLGAIFEDEGTIDGVYKLYEELFKRRYSDLAEGDVINKEFRSQCRLLQYIEILFIIHEAIRYDIKYNKNSTHDMHATFSRLALNGNFLATIRKSVETLFESKQKGTHKAGDPTADIISYACKLYNDGITKRNNKEDRPEAFDAPDVFERGQQILLEKLDNFNKAIVEPKDLTEQRLVPGTVLGGTEDGEINWGEEGLRLFDAEDDFWVQAVDLTGD</sequence>
<organism evidence="1 2">
    <name type="scientific">Lasiosphaeria ovina</name>
    <dbReference type="NCBI Taxonomy" id="92902"/>
    <lineage>
        <taxon>Eukaryota</taxon>
        <taxon>Fungi</taxon>
        <taxon>Dikarya</taxon>
        <taxon>Ascomycota</taxon>
        <taxon>Pezizomycotina</taxon>
        <taxon>Sordariomycetes</taxon>
        <taxon>Sordariomycetidae</taxon>
        <taxon>Sordariales</taxon>
        <taxon>Lasiosphaeriaceae</taxon>
        <taxon>Lasiosphaeria</taxon>
    </lineage>
</organism>
<accession>A0AAE0MXR1</accession>
<dbReference type="EMBL" id="JAULSN010000014">
    <property type="protein sequence ID" value="KAK3360847.1"/>
    <property type="molecule type" value="Genomic_DNA"/>
</dbReference>
<reference evidence="1" key="2">
    <citation type="submission" date="2023-06" db="EMBL/GenBank/DDBJ databases">
        <authorList>
            <consortium name="Lawrence Berkeley National Laboratory"/>
            <person name="Haridas S."/>
            <person name="Hensen N."/>
            <person name="Bonometti L."/>
            <person name="Westerberg I."/>
            <person name="Brannstrom I.O."/>
            <person name="Guillou S."/>
            <person name="Cros-Aarteil S."/>
            <person name="Calhoun S."/>
            <person name="Kuo A."/>
            <person name="Mondo S."/>
            <person name="Pangilinan J."/>
            <person name="Riley R."/>
            <person name="Labutti K."/>
            <person name="Andreopoulos B."/>
            <person name="Lipzen A."/>
            <person name="Chen C."/>
            <person name="Yanf M."/>
            <person name="Daum C."/>
            <person name="Ng V."/>
            <person name="Clum A."/>
            <person name="Steindorff A."/>
            <person name="Ohm R."/>
            <person name="Martin F."/>
            <person name="Silar P."/>
            <person name="Natvig D."/>
            <person name="Lalanne C."/>
            <person name="Gautier V."/>
            <person name="Ament-Velasquez S.L."/>
            <person name="Kruys A."/>
            <person name="Hutchinson M.I."/>
            <person name="Powell A.J."/>
            <person name="Barry K."/>
            <person name="Miller A.N."/>
            <person name="Grigoriev I.V."/>
            <person name="Debuchy R."/>
            <person name="Gladieux P."/>
            <person name="Thoren M.H."/>
            <person name="Johannesson H."/>
        </authorList>
    </citation>
    <scope>NUCLEOTIDE SEQUENCE</scope>
    <source>
        <strain evidence="1">CBS 958.72</strain>
    </source>
</reference>
<name>A0AAE0MXR1_9PEZI</name>
<evidence type="ECO:0000313" key="1">
    <source>
        <dbReference type="EMBL" id="KAK3360847.1"/>
    </source>
</evidence>
<protein>
    <submittedName>
        <fullName evidence="1">Uncharacterized protein</fullName>
    </submittedName>
</protein>
<gene>
    <name evidence="1" type="ORF">B0T24DRAFT_692862</name>
</gene>
<reference evidence="1" key="1">
    <citation type="journal article" date="2023" name="Mol. Phylogenet. Evol.">
        <title>Genome-scale phylogeny and comparative genomics of the fungal order Sordariales.</title>
        <authorList>
            <person name="Hensen N."/>
            <person name="Bonometti L."/>
            <person name="Westerberg I."/>
            <person name="Brannstrom I.O."/>
            <person name="Guillou S."/>
            <person name="Cros-Aarteil S."/>
            <person name="Calhoun S."/>
            <person name="Haridas S."/>
            <person name="Kuo A."/>
            <person name="Mondo S."/>
            <person name="Pangilinan J."/>
            <person name="Riley R."/>
            <person name="LaButti K."/>
            <person name="Andreopoulos B."/>
            <person name="Lipzen A."/>
            <person name="Chen C."/>
            <person name="Yan M."/>
            <person name="Daum C."/>
            <person name="Ng V."/>
            <person name="Clum A."/>
            <person name="Steindorff A."/>
            <person name="Ohm R.A."/>
            <person name="Martin F."/>
            <person name="Silar P."/>
            <person name="Natvig D.O."/>
            <person name="Lalanne C."/>
            <person name="Gautier V."/>
            <person name="Ament-Velasquez S.L."/>
            <person name="Kruys A."/>
            <person name="Hutchinson M.I."/>
            <person name="Powell A.J."/>
            <person name="Barry K."/>
            <person name="Miller A.N."/>
            <person name="Grigoriev I.V."/>
            <person name="Debuchy R."/>
            <person name="Gladieux P."/>
            <person name="Hiltunen Thoren M."/>
            <person name="Johannesson H."/>
        </authorList>
    </citation>
    <scope>NUCLEOTIDE SEQUENCE</scope>
    <source>
        <strain evidence="1">CBS 958.72</strain>
    </source>
</reference>